<dbReference type="EMBL" id="JACVVK020000102">
    <property type="protein sequence ID" value="KAK7492508.1"/>
    <property type="molecule type" value="Genomic_DNA"/>
</dbReference>
<reference evidence="1 2" key="1">
    <citation type="journal article" date="2023" name="Sci. Data">
        <title>Genome assembly of the Korean intertidal mud-creeper Batillaria attramentaria.</title>
        <authorList>
            <person name="Patra A.K."/>
            <person name="Ho P.T."/>
            <person name="Jun S."/>
            <person name="Lee S.J."/>
            <person name="Kim Y."/>
            <person name="Won Y.J."/>
        </authorList>
    </citation>
    <scope>NUCLEOTIDE SEQUENCE [LARGE SCALE GENOMIC DNA]</scope>
    <source>
        <strain evidence="1">Wonlab-2016</strain>
    </source>
</reference>
<accession>A0ABD0KZC3</accession>
<gene>
    <name evidence="1" type="ORF">BaRGS_00016174</name>
</gene>
<comment type="caution">
    <text evidence="1">The sequence shown here is derived from an EMBL/GenBank/DDBJ whole genome shotgun (WGS) entry which is preliminary data.</text>
</comment>
<keyword evidence="2" id="KW-1185">Reference proteome</keyword>
<evidence type="ECO:0000313" key="1">
    <source>
        <dbReference type="EMBL" id="KAK7492508.1"/>
    </source>
</evidence>
<dbReference type="AlphaFoldDB" id="A0ABD0KZC3"/>
<sequence>MSILATLPVSANGRLHRTFLAQPRRQTSTMPKQLQLIFPPSQQVVSPGTLMGAEVPNISVVLWVYVWRQGRGPVLQLLLPRANSLPLINS</sequence>
<protein>
    <submittedName>
        <fullName evidence="1">Uncharacterized protein</fullName>
    </submittedName>
</protein>
<name>A0ABD0KZC3_9CAEN</name>
<evidence type="ECO:0000313" key="2">
    <source>
        <dbReference type="Proteomes" id="UP001519460"/>
    </source>
</evidence>
<organism evidence="1 2">
    <name type="scientific">Batillaria attramentaria</name>
    <dbReference type="NCBI Taxonomy" id="370345"/>
    <lineage>
        <taxon>Eukaryota</taxon>
        <taxon>Metazoa</taxon>
        <taxon>Spiralia</taxon>
        <taxon>Lophotrochozoa</taxon>
        <taxon>Mollusca</taxon>
        <taxon>Gastropoda</taxon>
        <taxon>Caenogastropoda</taxon>
        <taxon>Sorbeoconcha</taxon>
        <taxon>Cerithioidea</taxon>
        <taxon>Batillariidae</taxon>
        <taxon>Batillaria</taxon>
    </lineage>
</organism>
<dbReference type="Proteomes" id="UP001519460">
    <property type="component" value="Unassembled WGS sequence"/>
</dbReference>
<proteinExistence type="predicted"/>